<reference evidence="3" key="3">
    <citation type="submission" date="2023-01" db="EMBL/GenBank/DDBJ databases">
        <authorList>
            <person name="Sun Q."/>
            <person name="Evtushenko L."/>
        </authorList>
    </citation>
    <scope>NUCLEOTIDE SEQUENCE</scope>
    <source>
        <strain evidence="3">VKM B-1606</strain>
    </source>
</reference>
<accession>A0A9W6ITZ4</accession>
<dbReference type="RefSeq" id="WP_204950681.1">
    <property type="nucleotide sequence ID" value="NZ_BSFF01000003.1"/>
</dbReference>
<feature type="compositionally biased region" description="Pro residues" evidence="1">
    <location>
        <begin position="31"/>
        <end position="45"/>
    </location>
</feature>
<feature type="region of interest" description="Disordered" evidence="1">
    <location>
        <begin position="23"/>
        <end position="49"/>
    </location>
</feature>
<keyword evidence="2" id="KW-0732">Signal</keyword>
<evidence type="ECO:0000256" key="1">
    <source>
        <dbReference type="SAM" id="MobiDB-lite"/>
    </source>
</evidence>
<sequence length="144" mass="15160">MSTVSRAALAGLLLATAPAVAQPRESKAAPASPPQQPAPQPPPAAAPYEPKLIRLAETLGALHHLRAVCKAKDADVWRDRMSALIAAEALAPERRDALAGAFNASYRAWARSYHACTPAAEVATARFLQEVSAIATEVNARYGP</sequence>
<evidence type="ECO:0000313" key="3">
    <source>
        <dbReference type="EMBL" id="GLK56477.1"/>
    </source>
</evidence>
<proteinExistence type="predicted"/>
<name>A0A9W6ITZ4_9HYPH</name>
<dbReference type="EMBL" id="BSFF01000003">
    <property type="protein sequence ID" value="GLK56477.1"/>
    <property type="molecule type" value="Genomic_DNA"/>
</dbReference>
<dbReference type="Proteomes" id="UP001143400">
    <property type="component" value="Unassembled WGS sequence"/>
</dbReference>
<gene>
    <name evidence="3" type="ORF">GCM10008170_24960</name>
    <name evidence="4" type="ORF">JOD31_002510</name>
</gene>
<organism evidence="3 6">
    <name type="scientific">Methylopila capsulata</name>
    <dbReference type="NCBI Taxonomy" id="61654"/>
    <lineage>
        <taxon>Bacteria</taxon>
        <taxon>Pseudomonadati</taxon>
        <taxon>Pseudomonadota</taxon>
        <taxon>Alphaproteobacteria</taxon>
        <taxon>Hyphomicrobiales</taxon>
        <taxon>Methylopilaceae</taxon>
        <taxon>Methylopila</taxon>
    </lineage>
</organism>
<comment type="caution">
    <text evidence="3">The sequence shown here is derived from an EMBL/GenBank/DDBJ whole genome shotgun (WGS) entry which is preliminary data.</text>
</comment>
<reference evidence="3" key="1">
    <citation type="journal article" date="2014" name="Int. J. Syst. Evol. Microbiol.">
        <title>Complete genome sequence of Corynebacterium casei LMG S-19264T (=DSM 44701T), isolated from a smear-ripened cheese.</title>
        <authorList>
            <consortium name="US DOE Joint Genome Institute (JGI-PGF)"/>
            <person name="Walter F."/>
            <person name="Albersmeier A."/>
            <person name="Kalinowski J."/>
            <person name="Ruckert C."/>
        </authorList>
    </citation>
    <scope>NUCLEOTIDE SEQUENCE</scope>
    <source>
        <strain evidence="3">VKM B-1606</strain>
    </source>
</reference>
<keyword evidence="5" id="KW-1185">Reference proteome</keyword>
<feature type="signal peptide" evidence="2">
    <location>
        <begin position="1"/>
        <end position="21"/>
    </location>
</feature>
<evidence type="ECO:0000313" key="5">
    <source>
        <dbReference type="Proteomes" id="UP000758856"/>
    </source>
</evidence>
<evidence type="ECO:0000313" key="4">
    <source>
        <dbReference type="EMBL" id="MBM7852268.1"/>
    </source>
</evidence>
<dbReference type="AlphaFoldDB" id="A0A9W6ITZ4"/>
<evidence type="ECO:0000256" key="2">
    <source>
        <dbReference type="SAM" id="SignalP"/>
    </source>
</evidence>
<feature type="chain" id="PRO_5040948379" evidence="2">
    <location>
        <begin position="22"/>
        <end position="144"/>
    </location>
</feature>
<reference evidence="4 5" key="2">
    <citation type="submission" date="2021-01" db="EMBL/GenBank/DDBJ databases">
        <title>Genomic Encyclopedia of Type Strains, Phase IV (KMG-IV): sequencing the most valuable type-strain genomes for metagenomic binning, comparative biology and taxonomic classification.</title>
        <authorList>
            <person name="Goeker M."/>
        </authorList>
    </citation>
    <scope>NUCLEOTIDE SEQUENCE [LARGE SCALE GENOMIC DNA]</scope>
    <source>
        <strain evidence="4 5">DSM 6130</strain>
    </source>
</reference>
<dbReference type="Pfam" id="PF09539">
    <property type="entry name" value="DUF2385"/>
    <property type="match status" value="1"/>
</dbReference>
<evidence type="ECO:0000313" key="6">
    <source>
        <dbReference type="Proteomes" id="UP001143400"/>
    </source>
</evidence>
<dbReference type="NCBIfam" id="TIGR02301">
    <property type="entry name" value="TIGR02301 family protein"/>
    <property type="match status" value="1"/>
</dbReference>
<protein>
    <submittedName>
        <fullName evidence="4">Uncharacterized protein (TIGR02301 family)</fullName>
    </submittedName>
</protein>
<dbReference type="InterPro" id="IPR012645">
    <property type="entry name" value="CHP02301"/>
</dbReference>
<dbReference type="Proteomes" id="UP000758856">
    <property type="component" value="Unassembled WGS sequence"/>
</dbReference>
<dbReference type="EMBL" id="JAFBCY010000003">
    <property type="protein sequence ID" value="MBM7852268.1"/>
    <property type="molecule type" value="Genomic_DNA"/>
</dbReference>